<evidence type="ECO:0000313" key="3">
    <source>
        <dbReference type="EMBL" id="KAB1200981.1"/>
    </source>
</evidence>
<comment type="caution">
    <text evidence="2">The sequence shown here is derived from an EMBL/GenBank/DDBJ whole genome shotgun (WGS) entry which is preliminary data.</text>
</comment>
<protein>
    <submittedName>
        <fullName evidence="2">MLP-like protein 43</fullName>
    </submittedName>
</protein>
<dbReference type="InterPro" id="IPR023393">
    <property type="entry name" value="START-like_dom_sf"/>
</dbReference>
<evidence type="ECO:0000313" key="2">
    <source>
        <dbReference type="EMBL" id="KAB1200980.1"/>
    </source>
</evidence>
<keyword evidence="4" id="KW-1185">Reference proteome</keyword>
<dbReference type="EMBL" id="RXIC02000104">
    <property type="protein sequence ID" value="KAB1200980.1"/>
    <property type="molecule type" value="Genomic_DNA"/>
</dbReference>
<dbReference type="GO" id="GO:0006952">
    <property type="term" value="P:defense response"/>
    <property type="evidence" value="ECO:0007669"/>
    <property type="project" value="InterPro"/>
</dbReference>
<dbReference type="PANTHER" id="PTHR31907">
    <property type="entry name" value="MLP-LIKE PROTEIN 423"/>
    <property type="match status" value="1"/>
</dbReference>
<feature type="domain" description="Bet v I/Major latex protein" evidence="1">
    <location>
        <begin position="1"/>
        <end position="138"/>
    </location>
</feature>
<dbReference type="SUPFAM" id="SSF55961">
    <property type="entry name" value="Bet v1-like"/>
    <property type="match status" value="1"/>
</dbReference>
<reference evidence="2" key="3">
    <citation type="submission" date="2019-09" db="EMBL/GenBank/DDBJ databases">
        <authorList>
            <person name="Gao Z."/>
        </authorList>
    </citation>
    <scope>NUCLEOTIDE SEQUENCE</scope>
    <source>
        <tissue evidence="2">Leaves</tissue>
    </source>
</reference>
<dbReference type="Pfam" id="PF00407">
    <property type="entry name" value="Bet_v_1"/>
    <property type="match status" value="1"/>
</dbReference>
<dbReference type="Gene3D" id="3.30.530.20">
    <property type="match status" value="1"/>
</dbReference>
<dbReference type="OrthoDB" id="1072116at2759"/>
<evidence type="ECO:0000313" key="4">
    <source>
        <dbReference type="Proteomes" id="UP000516437"/>
    </source>
</evidence>
<dbReference type="InterPro" id="IPR000916">
    <property type="entry name" value="Bet_v_I/MLP"/>
</dbReference>
<dbReference type="EMBL" id="RXIC02000104">
    <property type="protein sequence ID" value="KAB1200981.1"/>
    <property type="molecule type" value="Genomic_DNA"/>
</dbReference>
<accession>A0A6A1UPF7</accession>
<organism evidence="2 4">
    <name type="scientific">Morella rubra</name>
    <name type="common">Chinese bayberry</name>
    <dbReference type="NCBI Taxonomy" id="262757"/>
    <lineage>
        <taxon>Eukaryota</taxon>
        <taxon>Viridiplantae</taxon>
        <taxon>Streptophyta</taxon>
        <taxon>Embryophyta</taxon>
        <taxon>Tracheophyta</taxon>
        <taxon>Spermatophyta</taxon>
        <taxon>Magnoliopsida</taxon>
        <taxon>eudicotyledons</taxon>
        <taxon>Gunneridae</taxon>
        <taxon>Pentapetalae</taxon>
        <taxon>rosids</taxon>
        <taxon>fabids</taxon>
        <taxon>Fagales</taxon>
        <taxon>Myricaceae</taxon>
        <taxon>Morella</taxon>
    </lineage>
</organism>
<proteinExistence type="predicted"/>
<gene>
    <name evidence="2" type="ORF">CJ030_MR0G005438</name>
    <name evidence="3" type="ORF">CJ030_MR0G005439</name>
</gene>
<reference evidence="2 4" key="2">
    <citation type="journal article" date="2019" name="Plant Biotechnol. J.">
        <title>The red bayberry genome and genetic basis of sex determination.</title>
        <authorList>
            <person name="Jia H.M."/>
            <person name="Jia H.J."/>
            <person name="Cai Q.L."/>
            <person name="Wang Y."/>
            <person name="Zhao H.B."/>
            <person name="Yang W.F."/>
            <person name="Wang G.Y."/>
            <person name="Li Y.H."/>
            <person name="Zhan D.L."/>
            <person name="Shen Y.T."/>
            <person name="Niu Q.F."/>
            <person name="Chang L."/>
            <person name="Qiu J."/>
            <person name="Zhao L."/>
            <person name="Xie H.B."/>
            <person name="Fu W.Y."/>
            <person name="Jin J."/>
            <person name="Li X.W."/>
            <person name="Jiao Y."/>
            <person name="Zhou C.C."/>
            <person name="Tu T."/>
            <person name="Chai C.Y."/>
            <person name="Gao J.L."/>
            <person name="Fan L.J."/>
            <person name="van de Weg E."/>
            <person name="Wang J.Y."/>
            <person name="Gao Z.S."/>
        </authorList>
    </citation>
    <scope>NUCLEOTIDE SEQUENCE [LARGE SCALE GENOMIC DNA]</scope>
    <source>
        <tissue evidence="2">Leaves</tissue>
    </source>
</reference>
<name>A0A6A1UPF7_9ROSI</name>
<dbReference type="InterPro" id="IPR051761">
    <property type="entry name" value="MLP-like_ligand-binding"/>
</dbReference>
<dbReference type="AlphaFoldDB" id="A0A6A1UPF7"/>
<evidence type="ECO:0000259" key="1">
    <source>
        <dbReference type="SMART" id="SM01037"/>
    </source>
</evidence>
<sequence>MPSVVHEVNIRASPQNFYAVCSHNLSSLSNFCPNSIPYVDKFEGEWGEVGSKMSWSFAFEGYQLPHVVELRALNRSNMSVTFVVRGGYLLENYFNRFQFTIQAMQGVVRWTVQYEKRSEDQVEGTIQSLVRETYMRSALRTPGMYLSGK</sequence>
<dbReference type="SMART" id="SM01037">
    <property type="entry name" value="Bet_v_1"/>
    <property type="match status" value="1"/>
</dbReference>
<dbReference type="Proteomes" id="UP000516437">
    <property type="component" value="Unassembled WGS sequence"/>
</dbReference>
<reference evidence="2" key="1">
    <citation type="submission" date="2018-07" db="EMBL/GenBank/DDBJ databases">
        <authorList>
            <person name="Gao Z.-S."/>
            <person name="Jia H.-M."/>
            <person name="Jia H.-J."/>
            <person name="Cai Q.-L."/>
            <person name="Wang Y."/>
            <person name="Zhao H.-B."/>
        </authorList>
    </citation>
    <scope>NUCLEOTIDE SEQUENCE</scope>
    <source>
        <tissue evidence="2">Leaves</tissue>
    </source>
</reference>